<evidence type="ECO:0000313" key="1">
    <source>
        <dbReference type="EMBL" id="KAL2644997.1"/>
    </source>
</evidence>
<gene>
    <name evidence="1" type="ORF">R1flu_012584</name>
</gene>
<dbReference type="AlphaFoldDB" id="A0ABD1ZB19"/>
<dbReference type="Proteomes" id="UP001605036">
    <property type="component" value="Unassembled WGS sequence"/>
</dbReference>
<reference evidence="1 2" key="1">
    <citation type="submission" date="2024-09" db="EMBL/GenBank/DDBJ databases">
        <title>Chromosome-scale assembly of Riccia fluitans.</title>
        <authorList>
            <person name="Paukszto L."/>
            <person name="Sawicki J."/>
            <person name="Karawczyk K."/>
            <person name="Piernik-Szablinska J."/>
            <person name="Szczecinska M."/>
            <person name="Mazdziarz M."/>
        </authorList>
    </citation>
    <scope>NUCLEOTIDE SEQUENCE [LARGE SCALE GENOMIC DNA]</scope>
    <source>
        <strain evidence="1">Rf_01</strain>
        <tissue evidence="1">Aerial parts of the thallus</tissue>
    </source>
</reference>
<name>A0ABD1ZB19_9MARC</name>
<dbReference type="EMBL" id="JBHFFA010000002">
    <property type="protein sequence ID" value="KAL2644997.1"/>
    <property type="molecule type" value="Genomic_DNA"/>
</dbReference>
<organism evidence="1 2">
    <name type="scientific">Riccia fluitans</name>
    <dbReference type="NCBI Taxonomy" id="41844"/>
    <lineage>
        <taxon>Eukaryota</taxon>
        <taxon>Viridiplantae</taxon>
        <taxon>Streptophyta</taxon>
        <taxon>Embryophyta</taxon>
        <taxon>Marchantiophyta</taxon>
        <taxon>Marchantiopsida</taxon>
        <taxon>Marchantiidae</taxon>
        <taxon>Marchantiales</taxon>
        <taxon>Ricciaceae</taxon>
        <taxon>Riccia</taxon>
    </lineage>
</organism>
<protein>
    <submittedName>
        <fullName evidence="1">Uncharacterized protein</fullName>
    </submittedName>
</protein>
<keyword evidence="2" id="KW-1185">Reference proteome</keyword>
<sequence length="104" mass="12021">MSSPNRLSVDLGENGRWVQEEKEDEAIDRQEGISWEDLNQTMEGMEEIVVDINDKVPFVEKEIDVGKMTNRLGRLKRTVIVMFAIEVALSMERVSAWIQEVLIR</sequence>
<evidence type="ECO:0000313" key="2">
    <source>
        <dbReference type="Proteomes" id="UP001605036"/>
    </source>
</evidence>
<accession>A0ABD1ZB19</accession>
<proteinExistence type="predicted"/>
<comment type="caution">
    <text evidence="1">The sequence shown here is derived from an EMBL/GenBank/DDBJ whole genome shotgun (WGS) entry which is preliminary data.</text>
</comment>